<evidence type="ECO:0000313" key="2">
    <source>
        <dbReference type="Proteomes" id="UP000278288"/>
    </source>
</evidence>
<accession>A0AAD1DQW8</accession>
<dbReference type="AlphaFoldDB" id="A0AAD1DQW8"/>
<dbReference type="EMBL" id="CP033923">
    <property type="protein sequence ID" value="AZA90259.1"/>
    <property type="molecule type" value="Genomic_DNA"/>
</dbReference>
<keyword evidence="2" id="KW-1185">Reference proteome</keyword>
<gene>
    <name evidence="1" type="ORF">EG343_06325</name>
</gene>
<protein>
    <submittedName>
        <fullName evidence="1">Uncharacterized protein</fullName>
    </submittedName>
</protein>
<reference evidence="1 2" key="1">
    <citation type="submission" date="2018-11" db="EMBL/GenBank/DDBJ databases">
        <title>Proposal to divide the Flavobacteriaceae and reorganize its genera based on Amino Acid Identity values calculated from whole genome sequences.</title>
        <authorList>
            <person name="Nicholson A.C."/>
            <person name="Gulvik C.A."/>
            <person name="Whitney A.M."/>
            <person name="Humrighouse B.W."/>
            <person name="Bell M."/>
            <person name="Holmes B."/>
            <person name="Steigerwalt A.G."/>
            <person name="Villarma A."/>
            <person name="Sheth M."/>
            <person name="Batra D."/>
            <person name="Pryor J."/>
            <person name="Bernardet J.-F."/>
            <person name="Hugo C."/>
            <person name="Kampfer P."/>
            <person name="Newman J."/>
            <person name="McQuiston J.R."/>
        </authorList>
    </citation>
    <scope>NUCLEOTIDE SEQUENCE [LARGE SCALE GENOMIC DNA]</scope>
    <source>
        <strain evidence="1 2">G0041</strain>
    </source>
</reference>
<evidence type="ECO:0000313" key="1">
    <source>
        <dbReference type="EMBL" id="AZA90259.1"/>
    </source>
</evidence>
<sequence>MQNSIEYLNKSPEIADSIKKKTVFITFDFDDIDGIGIEGFGINYSTHIPMLFSKIDNNGQLTTSRENNILYYNYSKNIVFVLFKGFKYFDLNTMAKMSNDIQIKKEISH</sequence>
<organism evidence="1 2">
    <name type="scientific">Chryseobacterium nakagawai</name>
    <dbReference type="NCBI Taxonomy" id="1241982"/>
    <lineage>
        <taxon>Bacteria</taxon>
        <taxon>Pseudomonadati</taxon>
        <taxon>Bacteroidota</taxon>
        <taxon>Flavobacteriia</taxon>
        <taxon>Flavobacteriales</taxon>
        <taxon>Weeksellaceae</taxon>
        <taxon>Chryseobacterium group</taxon>
        <taxon>Chryseobacterium</taxon>
    </lineage>
</organism>
<proteinExistence type="predicted"/>
<dbReference type="KEGG" id="cnk:EG343_06325"/>
<dbReference type="RefSeq" id="WP_123856877.1">
    <property type="nucleotide sequence ID" value="NZ_CP033923.1"/>
</dbReference>
<name>A0AAD1DQW8_CHRNA</name>
<dbReference type="Proteomes" id="UP000278288">
    <property type="component" value="Chromosome"/>
</dbReference>